<evidence type="ECO:0000313" key="2">
    <source>
        <dbReference type="Proteomes" id="UP000887159"/>
    </source>
</evidence>
<evidence type="ECO:0000313" key="1">
    <source>
        <dbReference type="EMBL" id="GFY34079.1"/>
    </source>
</evidence>
<dbReference type="EMBL" id="BMAU01021421">
    <property type="protein sequence ID" value="GFY34079.1"/>
    <property type="molecule type" value="Genomic_DNA"/>
</dbReference>
<dbReference type="InterPro" id="IPR036397">
    <property type="entry name" value="RNaseH_sf"/>
</dbReference>
<dbReference type="SUPFAM" id="SSF53098">
    <property type="entry name" value="Ribonuclease H-like"/>
    <property type="match status" value="1"/>
</dbReference>
<dbReference type="GO" id="GO:0003676">
    <property type="term" value="F:nucleic acid binding"/>
    <property type="evidence" value="ECO:0007669"/>
    <property type="project" value="InterPro"/>
</dbReference>
<organism evidence="1 2">
    <name type="scientific">Trichonephila clavipes</name>
    <name type="common">Golden silk orbweaver</name>
    <name type="synonym">Nephila clavipes</name>
    <dbReference type="NCBI Taxonomy" id="2585209"/>
    <lineage>
        <taxon>Eukaryota</taxon>
        <taxon>Metazoa</taxon>
        <taxon>Ecdysozoa</taxon>
        <taxon>Arthropoda</taxon>
        <taxon>Chelicerata</taxon>
        <taxon>Arachnida</taxon>
        <taxon>Araneae</taxon>
        <taxon>Araneomorphae</taxon>
        <taxon>Entelegynae</taxon>
        <taxon>Araneoidea</taxon>
        <taxon>Nephilidae</taxon>
        <taxon>Trichonephila</taxon>
    </lineage>
</organism>
<reference evidence="1" key="1">
    <citation type="submission" date="2020-08" db="EMBL/GenBank/DDBJ databases">
        <title>Multicomponent nature underlies the extraordinary mechanical properties of spider dragline silk.</title>
        <authorList>
            <person name="Kono N."/>
            <person name="Nakamura H."/>
            <person name="Mori M."/>
            <person name="Yoshida Y."/>
            <person name="Ohtoshi R."/>
            <person name="Malay A.D."/>
            <person name="Moran D.A.P."/>
            <person name="Tomita M."/>
            <person name="Numata K."/>
            <person name="Arakawa K."/>
        </authorList>
    </citation>
    <scope>NUCLEOTIDE SEQUENCE</scope>
</reference>
<keyword evidence="2" id="KW-1185">Reference proteome</keyword>
<accession>A0A8X6WGS8</accession>
<protein>
    <recommendedName>
        <fullName evidence="3">RNase H type-1 domain-containing protein</fullName>
    </recommendedName>
</protein>
<gene>
    <name evidence="1" type="primary">NCL1_17091</name>
    <name evidence="1" type="ORF">TNCV_4982821</name>
</gene>
<proteinExistence type="predicted"/>
<sequence length="166" mass="18373">MLSVNDTLASVRIIGVNSPMIIKGATLKGRQAEIMQHKTFKFQSFCYGILHDTVVPFNIFQTGIRRVDNTGVAILEKLKHLSSFLEIHLQWVPSHVNITGNEIADSLAKVGAAQLSRTQLLSPIQNCTPPTSTTSHQLSLLLITNMRLNDMVVLFSFNAAGRNKLF</sequence>
<dbReference type="Gene3D" id="3.30.420.10">
    <property type="entry name" value="Ribonuclease H-like superfamily/Ribonuclease H"/>
    <property type="match status" value="1"/>
</dbReference>
<comment type="caution">
    <text evidence="1">The sequence shown here is derived from an EMBL/GenBank/DDBJ whole genome shotgun (WGS) entry which is preliminary data.</text>
</comment>
<dbReference type="InterPro" id="IPR012337">
    <property type="entry name" value="RNaseH-like_sf"/>
</dbReference>
<dbReference type="Proteomes" id="UP000887159">
    <property type="component" value="Unassembled WGS sequence"/>
</dbReference>
<name>A0A8X6WGS8_TRICX</name>
<evidence type="ECO:0008006" key="3">
    <source>
        <dbReference type="Google" id="ProtNLM"/>
    </source>
</evidence>
<dbReference type="AlphaFoldDB" id="A0A8X6WGS8"/>